<feature type="domain" description="HTH cro/C1-type" evidence="1">
    <location>
        <begin position="9"/>
        <end position="62"/>
    </location>
</feature>
<name>A0ABU7S977_9ACTN</name>
<dbReference type="PROSITE" id="PS50943">
    <property type="entry name" value="HTH_CROC1"/>
    <property type="match status" value="1"/>
</dbReference>
<dbReference type="InterPro" id="IPR001387">
    <property type="entry name" value="Cro/C1-type_HTH"/>
</dbReference>
<dbReference type="Gene3D" id="1.10.260.40">
    <property type="entry name" value="lambda repressor-like DNA-binding domains"/>
    <property type="match status" value="1"/>
</dbReference>
<dbReference type="RefSeq" id="WP_331206856.1">
    <property type="nucleotide sequence ID" value="NZ_JAZGQL010000005.1"/>
</dbReference>
<reference evidence="2 3" key="1">
    <citation type="submission" date="2024-01" db="EMBL/GenBank/DDBJ databases">
        <title>Genome insights into Plantactinospora veratri sp. nov.</title>
        <authorList>
            <person name="Wang L."/>
        </authorList>
    </citation>
    <scope>NUCLEOTIDE SEQUENCE [LARGE SCALE GENOMIC DNA]</scope>
    <source>
        <strain evidence="2 3">NEAU-FHS4</strain>
    </source>
</reference>
<dbReference type="SUPFAM" id="SSF47413">
    <property type="entry name" value="lambda repressor-like DNA-binding domains"/>
    <property type="match status" value="1"/>
</dbReference>
<protein>
    <submittedName>
        <fullName evidence="2">Helix-turn-helix transcriptional regulator</fullName>
    </submittedName>
</protein>
<dbReference type="InterPro" id="IPR043917">
    <property type="entry name" value="DUF5753"/>
</dbReference>
<evidence type="ECO:0000313" key="3">
    <source>
        <dbReference type="Proteomes" id="UP001339911"/>
    </source>
</evidence>
<dbReference type="CDD" id="cd00093">
    <property type="entry name" value="HTH_XRE"/>
    <property type="match status" value="1"/>
</dbReference>
<organism evidence="2 3">
    <name type="scientific">Plantactinospora veratri</name>
    <dbReference type="NCBI Taxonomy" id="1436122"/>
    <lineage>
        <taxon>Bacteria</taxon>
        <taxon>Bacillati</taxon>
        <taxon>Actinomycetota</taxon>
        <taxon>Actinomycetes</taxon>
        <taxon>Micromonosporales</taxon>
        <taxon>Micromonosporaceae</taxon>
        <taxon>Plantactinospora</taxon>
    </lineage>
</organism>
<comment type="caution">
    <text evidence="2">The sequence shown here is derived from an EMBL/GenBank/DDBJ whole genome shotgun (WGS) entry which is preliminary data.</text>
</comment>
<keyword evidence="3" id="KW-1185">Reference proteome</keyword>
<proteinExistence type="predicted"/>
<accession>A0ABU7S977</accession>
<dbReference type="SMART" id="SM00530">
    <property type="entry name" value="HTH_XRE"/>
    <property type="match status" value="1"/>
</dbReference>
<dbReference type="Pfam" id="PF13560">
    <property type="entry name" value="HTH_31"/>
    <property type="match status" value="1"/>
</dbReference>
<dbReference type="Proteomes" id="UP001339911">
    <property type="component" value="Unassembled WGS sequence"/>
</dbReference>
<dbReference type="InterPro" id="IPR010982">
    <property type="entry name" value="Lambda_DNA-bd_dom_sf"/>
</dbReference>
<dbReference type="EMBL" id="JAZGQL010000005">
    <property type="protein sequence ID" value="MEE6306500.1"/>
    <property type="molecule type" value="Genomic_DNA"/>
</dbReference>
<sequence length="261" mass="29139">MSEFLITELRILRTSRGLSQEDFGKAIKYSGSHVSSVETGQRPPTEEYLEAVDRVFETGGLFTRMLAKIHVLESVHIWFRPWIEVERDALVLKTYNPLVIPGLLQTEAYARALLAAGGLTSTQLEQQVQARIDRQQVLNAENPPTFIAVLDATVLHRSIGGPQVMREQLDHLVAMAERPNVYIHVVANNAGAYLGLAGPFTIATLTDSRELAYLDNQLQGVVAERPGDILIIRDAWENVRGMALPLQQSIEMIRKVAETWT</sequence>
<evidence type="ECO:0000313" key="2">
    <source>
        <dbReference type="EMBL" id="MEE6306500.1"/>
    </source>
</evidence>
<gene>
    <name evidence="2" type="ORF">V1634_06630</name>
</gene>
<dbReference type="Pfam" id="PF19054">
    <property type="entry name" value="DUF5753"/>
    <property type="match status" value="1"/>
</dbReference>
<evidence type="ECO:0000259" key="1">
    <source>
        <dbReference type="PROSITE" id="PS50943"/>
    </source>
</evidence>